<dbReference type="OrthoDB" id="16520at2759"/>
<keyword evidence="7" id="KW-0378">Hydrolase</keyword>
<evidence type="ECO:0008006" key="19">
    <source>
        <dbReference type="Google" id="ProtNLM"/>
    </source>
</evidence>
<comment type="subcellular location">
    <subcellularLocation>
        <location evidence="1">Vacuole membrane</location>
        <topology evidence="1">Single-pass type II membrane protein</topology>
    </subcellularLocation>
</comment>
<accession>A0A409YB78</accession>
<keyword evidence="4" id="KW-0926">Vacuole</keyword>
<evidence type="ECO:0000259" key="16">
    <source>
        <dbReference type="Pfam" id="PF00930"/>
    </source>
</evidence>
<evidence type="ECO:0000256" key="5">
    <source>
        <dbReference type="ARBA" id="ARBA00022670"/>
    </source>
</evidence>
<evidence type="ECO:0000259" key="15">
    <source>
        <dbReference type="Pfam" id="PF00326"/>
    </source>
</evidence>
<keyword evidence="18" id="KW-1185">Reference proteome</keyword>
<dbReference type="EMBL" id="NHTK01001322">
    <property type="protein sequence ID" value="PPR00251.1"/>
    <property type="molecule type" value="Genomic_DNA"/>
</dbReference>
<comment type="caution">
    <text evidence="17">The sequence shown here is derived from an EMBL/GenBank/DDBJ whole genome shotgun (WGS) entry which is preliminary data.</text>
</comment>
<dbReference type="InParanoid" id="A0A409YB78"/>
<name>A0A409YB78_9AGAR</name>
<dbReference type="SUPFAM" id="SSF82171">
    <property type="entry name" value="DPP6 N-terminal domain-like"/>
    <property type="match status" value="1"/>
</dbReference>
<evidence type="ECO:0000256" key="11">
    <source>
        <dbReference type="ARBA" id="ARBA00023136"/>
    </source>
</evidence>
<keyword evidence="8" id="KW-0720">Serine protease</keyword>
<organism evidence="17 18">
    <name type="scientific">Panaeolus cyanescens</name>
    <dbReference type="NCBI Taxonomy" id="181874"/>
    <lineage>
        <taxon>Eukaryota</taxon>
        <taxon>Fungi</taxon>
        <taxon>Dikarya</taxon>
        <taxon>Basidiomycota</taxon>
        <taxon>Agaricomycotina</taxon>
        <taxon>Agaricomycetes</taxon>
        <taxon>Agaricomycetidae</taxon>
        <taxon>Agaricales</taxon>
        <taxon>Agaricineae</taxon>
        <taxon>Galeropsidaceae</taxon>
        <taxon>Panaeolus</taxon>
    </lineage>
</organism>
<evidence type="ECO:0000313" key="18">
    <source>
        <dbReference type="Proteomes" id="UP000284842"/>
    </source>
</evidence>
<evidence type="ECO:0000256" key="14">
    <source>
        <dbReference type="SAM" id="Phobius"/>
    </source>
</evidence>
<keyword evidence="11 14" id="KW-0472">Membrane</keyword>
<evidence type="ECO:0000256" key="12">
    <source>
        <dbReference type="ARBA" id="ARBA00023180"/>
    </source>
</evidence>
<dbReference type="PROSITE" id="PS00708">
    <property type="entry name" value="PRO_ENDOPEP_SER"/>
    <property type="match status" value="1"/>
</dbReference>
<feature type="region of interest" description="Disordered" evidence="13">
    <location>
        <begin position="1"/>
        <end position="109"/>
    </location>
</feature>
<dbReference type="PANTHER" id="PTHR11731">
    <property type="entry name" value="PROTEASE FAMILY S9B,C DIPEPTIDYL-PEPTIDASE IV-RELATED"/>
    <property type="match status" value="1"/>
</dbReference>
<dbReference type="Gene3D" id="2.140.10.30">
    <property type="entry name" value="Dipeptidylpeptidase IV, N-terminal domain"/>
    <property type="match status" value="1"/>
</dbReference>
<dbReference type="FunCoup" id="A0A409YB78">
    <property type="interactions" value="120"/>
</dbReference>
<evidence type="ECO:0000256" key="2">
    <source>
        <dbReference type="ARBA" id="ARBA00006150"/>
    </source>
</evidence>
<dbReference type="GO" id="GO:0005774">
    <property type="term" value="C:vacuolar membrane"/>
    <property type="evidence" value="ECO:0007669"/>
    <property type="project" value="UniProtKB-SubCell"/>
</dbReference>
<dbReference type="GO" id="GO:0004177">
    <property type="term" value="F:aminopeptidase activity"/>
    <property type="evidence" value="ECO:0007669"/>
    <property type="project" value="UniProtKB-KW"/>
</dbReference>
<keyword evidence="5" id="KW-0645">Protease</keyword>
<dbReference type="GO" id="GO:0005886">
    <property type="term" value="C:plasma membrane"/>
    <property type="evidence" value="ECO:0007669"/>
    <property type="project" value="TreeGrafter"/>
</dbReference>
<dbReference type="InterPro" id="IPR001375">
    <property type="entry name" value="Peptidase_S9_cat"/>
</dbReference>
<dbReference type="InterPro" id="IPR002471">
    <property type="entry name" value="Pept_S9_AS"/>
</dbReference>
<proteinExistence type="inferred from homology"/>
<feature type="compositionally biased region" description="Basic and acidic residues" evidence="13">
    <location>
        <begin position="93"/>
        <end position="109"/>
    </location>
</feature>
<evidence type="ECO:0000256" key="10">
    <source>
        <dbReference type="ARBA" id="ARBA00022989"/>
    </source>
</evidence>
<keyword evidence="3" id="KW-0031">Aminopeptidase</keyword>
<sequence>MPRLSGDEVSPSLAGPSSTPEMRQKSPAFVDPLFVKPQVYYGDGPFDPPSSDDEDEATLAPRPDTQSDDEEDLDSERFSLLTIDKSGPATPGRAERGEPSPRRPEYEEPKKNSGIRILAIVLITLVCISAIIGIIAGFSYSGSSFHISGKKHITIDHVFNGTFHSRSVGLNWIPEAGDGVYSISKDGYIQLVDLKTNTTRNLVREDDVKDNIGFPIYLWDWKLSDDMKFLLVKSDYRKQWRWSSFGNYYIHDIEKKTTYPLVPPTDPSRTAYATWAPTGNAIAYVLDNDLYVRPSAAPDTQPLRISENGSPTRFNGHPDWVYEEEIFSSNVALWWSPDSKRLAFATFDETNVKEFVFPVYNPTDDANTVVPYTDEVRMRYPKPGYENPLVRVKVFDLEAFQTEDAPPHSHGDEKDPDDWVLTLDWPNKRPAQDSVIAEVAWVGNTDLIVKEVSRNADDGSVVLFDLSNGTRTRVQRSTGSVVRHLGKNGEQGDDGWIEHEQSIFPLPATASGKLSGYLDIVPTPEGYNHIALFSPPTSSKPQFLTNGEWEVVGGIQGVDKKLGLVYFVAANPSIQRHVYSVPLPDLDQLATQTDPKFQEPTQLTDKEHPGYYSTRFSPEAGYYVLSYNGPGIPWTKVVEGGKENGLQVDLETNEYLKNVTREFESPVVTHSTLTVDGFELNVKEMRPPKMDDSGRTNYGGPGSQLVDTRYSRDWHDYVVCGLNYIVVVVDGRGTGYKGRKLRNPVKGNLGFFETKDQVEAAKTWAKKPYVDPKRIGIWGWSYGGFMSAKVVEADAGVHSLAMSVAPVTSWRLYDSIYTERYMNLPDLNPGGYINASITNVTGFRHADFLFAHGSGDDNVHYANSAHLLDMLTAAGTDQSSWGLAPTNWFGSLAGGLNPPIGLFPVNALIHIASTEWRRLVETVDIIGCSMTLRLVRNTFALPGAVRQA</sequence>
<dbReference type="STRING" id="181874.A0A409YB78"/>
<feature type="transmembrane region" description="Helical" evidence="14">
    <location>
        <begin position="117"/>
        <end position="140"/>
    </location>
</feature>
<evidence type="ECO:0000256" key="1">
    <source>
        <dbReference type="ARBA" id="ARBA00004576"/>
    </source>
</evidence>
<evidence type="ECO:0000313" key="17">
    <source>
        <dbReference type="EMBL" id="PPR00251.1"/>
    </source>
</evidence>
<gene>
    <name evidence="17" type="ORF">CVT24_005019</name>
</gene>
<dbReference type="Pfam" id="PF00326">
    <property type="entry name" value="Peptidase_S9"/>
    <property type="match status" value="1"/>
</dbReference>
<evidence type="ECO:0000256" key="8">
    <source>
        <dbReference type="ARBA" id="ARBA00022825"/>
    </source>
</evidence>
<feature type="domain" description="Peptidase S9 prolyl oligopeptidase catalytic" evidence="15">
    <location>
        <begin position="713"/>
        <end position="877"/>
    </location>
</feature>
<dbReference type="Gene3D" id="3.40.50.1820">
    <property type="entry name" value="alpha/beta hydrolase"/>
    <property type="match status" value="1"/>
</dbReference>
<feature type="domain" description="Dipeptidylpeptidase IV N-terminal" evidence="16">
    <location>
        <begin position="224"/>
        <end position="634"/>
    </location>
</feature>
<evidence type="ECO:0000256" key="3">
    <source>
        <dbReference type="ARBA" id="ARBA00022438"/>
    </source>
</evidence>
<dbReference type="Proteomes" id="UP000284842">
    <property type="component" value="Unassembled WGS sequence"/>
</dbReference>
<keyword evidence="12" id="KW-0325">Glycoprotein</keyword>
<keyword evidence="10 14" id="KW-1133">Transmembrane helix</keyword>
<dbReference type="InterPro" id="IPR029058">
    <property type="entry name" value="AB_hydrolase_fold"/>
</dbReference>
<dbReference type="PANTHER" id="PTHR11731:SF200">
    <property type="entry name" value="DIPEPTIDYL PEPTIDASE 10, ISOFORM B"/>
    <property type="match status" value="1"/>
</dbReference>
<evidence type="ECO:0000256" key="4">
    <source>
        <dbReference type="ARBA" id="ARBA00022554"/>
    </source>
</evidence>
<protein>
    <recommendedName>
        <fullName evidence="19">Dipeptidyl-peptidase IV</fullName>
    </recommendedName>
</protein>
<dbReference type="SUPFAM" id="SSF53474">
    <property type="entry name" value="alpha/beta-Hydrolases"/>
    <property type="match status" value="1"/>
</dbReference>
<evidence type="ECO:0000256" key="7">
    <source>
        <dbReference type="ARBA" id="ARBA00022801"/>
    </source>
</evidence>
<evidence type="ECO:0000256" key="9">
    <source>
        <dbReference type="ARBA" id="ARBA00022968"/>
    </source>
</evidence>
<dbReference type="Pfam" id="PF00930">
    <property type="entry name" value="DPPIV_N"/>
    <property type="match status" value="1"/>
</dbReference>
<comment type="similarity">
    <text evidence="2">Belongs to the peptidase S9B family.</text>
</comment>
<dbReference type="InterPro" id="IPR002469">
    <property type="entry name" value="Peptidase_S9B_N"/>
</dbReference>
<dbReference type="InterPro" id="IPR050278">
    <property type="entry name" value="Serine_Prot_S9B/DPPIV"/>
</dbReference>
<keyword evidence="9" id="KW-0735">Signal-anchor</keyword>
<dbReference type="GO" id="GO:0006508">
    <property type="term" value="P:proteolysis"/>
    <property type="evidence" value="ECO:0007669"/>
    <property type="project" value="UniProtKB-KW"/>
</dbReference>
<dbReference type="GO" id="GO:0004252">
    <property type="term" value="F:serine-type endopeptidase activity"/>
    <property type="evidence" value="ECO:0007669"/>
    <property type="project" value="InterPro"/>
</dbReference>
<dbReference type="AlphaFoldDB" id="A0A409YB78"/>
<reference evidence="17 18" key="1">
    <citation type="journal article" date="2018" name="Evol. Lett.">
        <title>Horizontal gene cluster transfer increased hallucinogenic mushroom diversity.</title>
        <authorList>
            <person name="Reynolds H.T."/>
            <person name="Vijayakumar V."/>
            <person name="Gluck-Thaler E."/>
            <person name="Korotkin H.B."/>
            <person name="Matheny P.B."/>
            <person name="Slot J.C."/>
        </authorList>
    </citation>
    <scope>NUCLEOTIDE SEQUENCE [LARGE SCALE GENOMIC DNA]</scope>
    <source>
        <strain evidence="17 18">2629</strain>
    </source>
</reference>
<dbReference type="GO" id="GO:0008239">
    <property type="term" value="F:dipeptidyl-peptidase activity"/>
    <property type="evidence" value="ECO:0007669"/>
    <property type="project" value="TreeGrafter"/>
</dbReference>
<evidence type="ECO:0000256" key="13">
    <source>
        <dbReference type="SAM" id="MobiDB-lite"/>
    </source>
</evidence>
<evidence type="ECO:0000256" key="6">
    <source>
        <dbReference type="ARBA" id="ARBA00022692"/>
    </source>
</evidence>
<keyword evidence="6 14" id="KW-0812">Transmembrane</keyword>